<dbReference type="Pfam" id="PF19809">
    <property type="entry name" value="DUF6292"/>
    <property type="match status" value="1"/>
</dbReference>
<keyword evidence="3" id="KW-1185">Reference proteome</keyword>
<dbReference type="EMBL" id="CP127295">
    <property type="protein sequence ID" value="WIY00385.1"/>
    <property type="molecule type" value="Genomic_DNA"/>
</dbReference>
<organism evidence="2 3">
    <name type="scientific">Amycolatopsis mongoliensis</name>
    <dbReference type="NCBI Taxonomy" id="715475"/>
    <lineage>
        <taxon>Bacteria</taxon>
        <taxon>Bacillati</taxon>
        <taxon>Actinomycetota</taxon>
        <taxon>Actinomycetes</taxon>
        <taxon>Pseudonocardiales</taxon>
        <taxon>Pseudonocardiaceae</taxon>
        <taxon>Amycolatopsis</taxon>
    </lineage>
</organism>
<protein>
    <submittedName>
        <fullName evidence="2">DUF6292 family protein</fullName>
    </submittedName>
</protein>
<evidence type="ECO:0000313" key="3">
    <source>
        <dbReference type="Proteomes" id="UP001239397"/>
    </source>
</evidence>
<gene>
    <name evidence="2" type="ORF">QRX60_41055</name>
</gene>
<accession>A0A9Y2JMF0</accession>
<dbReference type="KEGG" id="amog:QRX60_41055"/>
<dbReference type="Proteomes" id="UP001239397">
    <property type="component" value="Chromosome"/>
</dbReference>
<reference evidence="2 3" key="1">
    <citation type="submission" date="2023-06" db="EMBL/GenBank/DDBJ databases">
        <authorList>
            <person name="Oyuntsetseg B."/>
            <person name="Kim S.B."/>
        </authorList>
    </citation>
    <scope>NUCLEOTIDE SEQUENCE [LARGE SCALE GENOMIC DNA]</scope>
    <source>
        <strain evidence="2 3">4-36</strain>
    </source>
</reference>
<feature type="domain" description="DUF6292" evidence="1">
    <location>
        <begin position="21"/>
        <end position="106"/>
    </location>
</feature>
<dbReference type="AlphaFoldDB" id="A0A9Y2JMF0"/>
<dbReference type="InterPro" id="IPR046259">
    <property type="entry name" value="DUF6292"/>
</dbReference>
<dbReference type="RefSeq" id="WP_285996852.1">
    <property type="nucleotide sequence ID" value="NZ_CP127295.1"/>
</dbReference>
<sequence length="153" mass="16581">MIPLLTGIDRDHGLRRGLTGYLAAVSSAVGVGVESCTVDLDAPASAYVALDVRLLRHPDRDMALLWDERHGWAFAMETHSGEDLLVLAYLGGELVPAPPRVGRFVAGIRSAGAPDTAPVPPDLRDDRSELSARLLRYRRDVWSAGVPFLRRAG</sequence>
<name>A0A9Y2JMF0_9PSEU</name>
<evidence type="ECO:0000259" key="1">
    <source>
        <dbReference type="Pfam" id="PF19809"/>
    </source>
</evidence>
<evidence type="ECO:0000313" key="2">
    <source>
        <dbReference type="EMBL" id="WIY00385.1"/>
    </source>
</evidence>
<proteinExistence type="predicted"/>